<dbReference type="InterPro" id="IPR000014">
    <property type="entry name" value="PAS"/>
</dbReference>
<sequence>MFIKMAKFNNCVVIVATLIGLSINPVAQANALLSPALEPSTDQMLSFLITGFSLGIAAYQVILYWCTRQTIYLHFSAALFGYVLGVGQMNSLWSLTTWPQASVSLVLDMLNLILFISFVKHFFLLFVNFKQVHPFITRAMNIYILFSALLILGYLLFPHPAFYKARSGLIVVACLTGLITIHRWYPTVKHLRTFVVTLVLFLLFMTYHFTQSLLVDNHQTALFSHLDFASGALMFLSFSSLITNRINGDREQRAIAQKTTIQTLEKYQTLYHNALEGLFTTLADGRLLEVNPALEKILGLEFTQQLIANQPFLQQHFVEPDSVWKKITHVLKQQKFIEGFEIQGQDNTWYGLSARHINTNNVDLIEGSLIDISLRKQQELQLSYLANHDPLTQLYNRNEFENYLQDAIRSQSTHTLLFIDLDQFKVINDTCGHAAGDECLRQVAAIFKEHTRQQDMLARLGGDEFGIVFWDKNQAVGKACAERIRLALEANHFQWLQRIFKTSASIGLITIDSRITCGEQALSLADAACYEAKDAGRNRVVINDPDKQVTIYRQSQMDMVATLTQALRDDQLTLFQQPIIALTSKPTGLRHYEVLVRLHTANGLLNPGAFLPAALRYDLLPQIDRWVFNRTCAWLAEGDNLAHTGMVNVNLSPQTLADPGFMIFIRKCLADHALISPAKICFEITEYSAINNFSLVLRNILKLRDLGFRFALDDFGSGFASFDHVKRLPVDFIKIDGRFIRELKQDVTNKTLVRAVAEIAHTLGKQVIAESVEDQETAAILSGFNIDFGQGYYFGRPAALYGQELLPVCAAVEPLFDSV</sequence>
<dbReference type="Pfam" id="PF00563">
    <property type="entry name" value="EAL"/>
    <property type="match status" value="1"/>
</dbReference>
<dbReference type="SUPFAM" id="SSF55073">
    <property type="entry name" value="Nucleotide cyclase"/>
    <property type="match status" value="1"/>
</dbReference>
<dbReference type="PROSITE" id="PS50887">
    <property type="entry name" value="GGDEF"/>
    <property type="match status" value="1"/>
</dbReference>
<feature type="transmembrane region" description="Helical" evidence="2">
    <location>
        <begin position="109"/>
        <end position="127"/>
    </location>
</feature>
<dbReference type="Gene3D" id="3.30.450.20">
    <property type="entry name" value="PAS domain"/>
    <property type="match status" value="1"/>
</dbReference>
<protein>
    <submittedName>
        <fullName evidence="6">Putative Predicted signal transduction protein containing a membrane domain, an EAL and a GGDEF domain</fullName>
    </submittedName>
</protein>
<dbReference type="SUPFAM" id="SSF141868">
    <property type="entry name" value="EAL domain-like"/>
    <property type="match status" value="1"/>
</dbReference>
<evidence type="ECO:0000256" key="1">
    <source>
        <dbReference type="ARBA" id="ARBA00001946"/>
    </source>
</evidence>
<dbReference type="SMART" id="SM00052">
    <property type="entry name" value="EAL"/>
    <property type="match status" value="1"/>
</dbReference>
<dbReference type="Proteomes" id="UP000195442">
    <property type="component" value="Unassembled WGS sequence"/>
</dbReference>
<dbReference type="SMART" id="SM00267">
    <property type="entry name" value="GGDEF"/>
    <property type="match status" value="1"/>
</dbReference>
<dbReference type="InterPro" id="IPR011623">
    <property type="entry name" value="7TMR_DISM_rcpt_extracell_dom1"/>
</dbReference>
<organism evidence="6 7">
    <name type="scientific">Crenothrix polyspora</name>
    <dbReference type="NCBI Taxonomy" id="360316"/>
    <lineage>
        <taxon>Bacteria</taxon>
        <taxon>Pseudomonadati</taxon>
        <taxon>Pseudomonadota</taxon>
        <taxon>Gammaproteobacteria</taxon>
        <taxon>Methylococcales</taxon>
        <taxon>Crenotrichaceae</taxon>
        <taxon>Crenothrix</taxon>
    </lineage>
</organism>
<dbReference type="InterPro" id="IPR029787">
    <property type="entry name" value="Nucleotide_cyclase"/>
</dbReference>
<gene>
    <name evidence="6" type="ORF">CRENPOLYSF2_1150020</name>
</gene>
<reference evidence="7" key="1">
    <citation type="submission" date="2017-02" db="EMBL/GenBank/DDBJ databases">
        <authorList>
            <person name="Daims H."/>
        </authorList>
    </citation>
    <scope>NUCLEOTIDE SEQUENCE [LARGE SCALE GENOMIC DNA]</scope>
</reference>
<dbReference type="CDD" id="cd00130">
    <property type="entry name" value="PAS"/>
    <property type="match status" value="1"/>
</dbReference>
<keyword evidence="2" id="KW-0812">Transmembrane</keyword>
<dbReference type="NCBIfam" id="TIGR00229">
    <property type="entry name" value="sensory_box"/>
    <property type="match status" value="1"/>
</dbReference>
<keyword evidence="2" id="KW-1133">Transmembrane helix</keyword>
<dbReference type="SUPFAM" id="SSF55785">
    <property type="entry name" value="PYP-like sensor domain (PAS domain)"/>
    <property type="match status" value="1"/>
</dbReference>
<dbReference type="CDD" id="cd01948">
    <property type="entry name" value="EAL"/>
    <property type="match status" value="1"/>
</dbReference>
<feature type="domain" description="EAL" evidence="4">
    <location>
        <begin position="556"/>
        <end position="811"/>
    </location>
</feature>
<feature type="domain" description="GGDEF" evidence="5">
    <location>
        <begin position="412"/>
        <end position="545"/>
    </location>
</feature>
<dbReference type="CDD" id="cd01949">
    <property type="entry name" value="GGDEF"/>
    <property type="match status" value="1"/>
</dbReference>
<evidence type="ECO:0000259" key="3">
    <source>
        <dbReference type="PROSITE" id="PS50112"/>
    </source>
</evidence>
<dbReference type="Pfam" id="PF07695">
    <property type="entry name" value="7TMR-DISM_7TM"/>
    <property type="match status" value="1"/>
</dbReference>
<feature type="domain" description="PAS" evidence="3">
    <location>
        <begin position="263"/>
        <end position="301"/>
    </location>
</feature>
<dbReference type="PROSITE" id="PS50883">
    <property type="entry name" value="EAL"/>
    <property type="match status" value="1"/>
</dbReference>
<dbReference type="InterPro" id="IPR043128">
    <property type="entry name" value="Rev_trsase/Diguanyl_cyclase"/>
</dbReference>
<dbReference type="EMBL" id="FUKJ01000019">
    <property type="protein sequence ID" value="SJM89395.1"/>
    <property type="molecule type" value="Genomic_DNA"/>
</dbReference>
<accession>A0A1R4GZL3</accession>
<feature type="transmembrane region" description="Helical" evidence="2">
    <location>
        <begin position="45"/>
        <end position="64"/>
    </location>
</feature>
<dbReference type="Pfam" id="PF00990">
    <property type="entry name" value="GGDEF"/>
    <property type="match status" value="1"/>
</dbReference>
<dbReference type="PANTHER" id="PTHR33121">
    <property type="entry name" value="CYCLIC DI-GMP PHOSPHODIESTERASE PDEF"/>
    <property type="match status" value="1"/>
</dbReference>
<evidence type="ECO:0000313" key="6">
    <source>
        <dbReference type="EMBL" id="SJM89395.1"/>
    </source>
</evidence>
<dbReference type="PROSITE" id="PS50112">
    <property type="entry name" value="PAS"/>
    <property type="match status" value="1"/>
</dbReference>
<dbReference type="InterPro" id="IPR050706">
    <property type="entry name" value="Cyclic-di-GMP_PDE-like"/>
</dbReference>
<dbReference type="NCBIfam" id="TIGR00254">
    <property type="entry name" value="GGDEF"/>
    <property type="match status" value="1"/>
</dbReference>
<dbReference type="GO" id="GO:0071111">
    <property type="term" value="F:cyclic-guanylate-specific phosphodiesterase activity"/>
    <property type="evidence" value="ECO:0007669"/>
    <property type="project" value="InterPro"/>
</dbReference>
<feature type="transmembrane region" description="Helical" evidence="2">
    <location>
        <begin position="163"/>
        <end position="181"/>
    </location>
</feature>
<evidence type="ECO:0000313" key="7">
    <source>
        <dbReference type="Proteomes" id="UP000195442"/>
    </source>
</evidence>
<keyword evidence="7" id="KW-1185">Reference proteome</keyword>
<feature type="transmembrane region" description="Helical" evidence="2">
    <location>
        <begin position="139"/>
        <end position="157"/>
    </location>
</feature>
<evidence type="ECO:0000259" key="4">
    <source>
        <dbReference type="PROSITE" id="PS50883"/>
    </source>
</evidence>
<dbReference type="PANTHER" id="PTHR33121:SF23">
    <property type="entry name" value="CYCLIC DI-GMP PHOSPHODIESTERASE PDEB"/>
    <property type="match status" value="1"/>
</dbReference>
<dbReference type="InterPro" id="IPR001633">
    <property type="entry name" value="EAL_dom"/>
</dbReference>
<comment type="cofactor">
    <cofactor evidence="1">
        <name>Mg(2+)</name>
        <dbReference type="ChEBI" id="CHEBI:18420"/>
    </cofactor>
</comment>
<feature type="transmembrane region" description="Helical" evidence="2">
    <location>
        <begin position="193"/>
        <end position="210"/>
    </location>
</feature>
<keyword evidence="2" id="KW-0472">Membrane</keyword>
<dbReference type="AlphaFoldDB" id="A0A1R4GZL3"/>
<dbReference type="OrthoDB" id="9787514at2"/>
<dbReference type="Pfam" id="PF13188">
    <property type="entry name" value="PAS_8"/>
    <property type="match status" value="1"/>
</dbReference>
<dbReference type="Gene3D" id="3.30.70.270">
    <property type="match status" value="1"/>
</dbReference>
<dbReference type="InterPro" id="IPR035919">
    <property type="entry name" value="EAL_sf"/>
</dbReference>
<evidence type="ECO:0000256" key="2">
    <source>
        <dbReference type="SAM" id="Phobius"/>
    </source>
</evidence>
<dbReference type="Gene3D" id="3.20.20.450">
    <property type="entry name" value="EAL domain"/>
    <property type="match status" value="1"/>
</dbReference>
<name>A0A1R4GZL3_9GAMM</name>
<evidence type="ECO:0000259" key="5">
    <source>
        <dbReference type="PROSITE" id="PS50887"/>
    </source>
</evidence>
<dbReference type="InterPro" id="IPR035965">
    <property type="entry name" value="PAS-like_dom_sf"/>
</dbReference>
<dbReference type="FunFam" id="3.30.70.270:FF:000001">
    <property type="entry name" value="Diguanylate cyclase domain protein"/>
    <property type="match status" value="1"/>
</dbReference>
<dbReference type="InterPro" id="IPR000160">
    <property type="entry name" value="GGDEF_dom"/>
</dbReference>
<dbReference type="RefSeq" id="WP_087145612.1">
    <property type="nucleotide sequence ID" value="NZ_FUKJ01000019.1"/>
</dbReference>
<feature type="transmembrane region" description="Helical" evidence="2">
    <location>
        <begin position="71"/>
        <end position="89"/>
    </location>
</feature>
<proteinExistence type="predicted"/>